<keyword evidence="4" id="KW-0813">Transport</keyword>
<keyword evidence="7" id="KW-0539">Nucleus</keyword>
<evidence type="ECO:0000256" key="1">
    <source>
        <dbReference type="ARBA" id="ARBA00004123"/>
    </source>
</evidence>
<evidence type="ECO:0000313" key="8">
    <source>
        <dbReference type="EMBL" id="KAH3872941.1"/>
    </source>
</evidence>
<dbReference type="AlphaFoldDB" id="A0A9D4RL82"/>
<keyword evidence="9" id="KW-1185">Reference proteome</keyword>
<evidence type="ECO:0000256" key="7">
    <source>
        <dbReference type="ARBA" id="ARBA00023242"/>
    </source>
</evidence>
<sequence>MLLFSRFLKILQIIVQEPGASFKRFLPSIINICIEYIYPVLAQVGTIDTHVLPVLGHIFPFLQQVYFHSPYFQTL</sequence>
<dbReference type="GO" id="GO:0005634">
    <property type="term" value="C:nucleus"/>
    <property type="evidence" value="ECO:0007669"/>
    <property type="project" value="UniProtKB-SubCell"/>
</dbReference>
<dbReference type="PANTHER" id="PTHR21452:SF4">
    <property type="entry name" value="EXPORTIN-6"/>
    <property type="match status" value="1"/>
</dbReference>
<evidence type="ECO:0000256" key="6">
    <source>
        <dbReference type="ARBA" id="ARBA00022927"/>
    </source>
</evidence>
<reference evidence="8" key="1">
    <citation type="journal article" date="2019" name="bioRxiv">
        <title>The Genome of the Zebra Mussel, Dreissena polymorpha: A Resource for Invasive Species Research.</title>
        <authorList>
            <person name="McCartney M.A."/>
            <person name="Auch B."/>
            <person name="Kono T."/>
            <person name="Mallez S."/>
            <person name="Zhang Y."/>
            <person name="Obille A."/>
            <person name="Becker A."/>
            <person name="Abrahante J.E."/>
            <person name="Garbe J."/>
            <person name="Badalamenti J.P."/>
            <person name="Herman A."/>
            <person name="Mangelson H."/>
            <person name="Liachko I."/>
            <person name="Sullivan S."/>
            <person name="Sone E.D."/>
            <person name="Koren S."/>
            <person name="Silverstein K.A.T."/>
            <person name="Beckman K.B."/>
            <person name="Gohl D.M."/>
        </authorList>
    </citation>
    <scope>NUCLEOTIDE SEQUENCE</scope>
    <source>
        <strain evidence="8">Duluth1</strain>
        <tissue evidence="8">Whole animal</tissue>
    </source>
</reference>
<evidence type="ECO:0000256" key="2">
    <source>
        <dbReference type="ARBA" id="ARBA00004496"/>
    </source>
</evidence>
<dbReference type="EMBL" id="JAIWYP010000002">
    <property type="protein sequence ID" value="KAH3872941.1"/>
    <property type="molecule type" value="Genomic_DNA"/>
</dbReference>
<evidence type="ECO:0000256" key="5">
    <source>
        <dbReference type="ARBA" id="ARBA00022490"/>
    </source>
</evidence>
<gene>
    <name evidence="8" type="ORF">DPMN_036163</name>
</gene>
<protein>
    <submittedName>
        <fullName evidence="8">Uncharacterized protein</fullName>
    </submittedName>
</protein>
<dbReference type="Proteomes" id="UP000828390">
    <property type="component" value="Unassembled WGS sequence"/>
</dbReference>
<dbReference type="GO" id="GO:0005737">
    <property type="term" value="C:cytoplasm"/>
    <property type="evidence" value="ECO:0007669"/>
    <property type="project" value="UniProtKB-SubCell"/>
</dbReference>
<dbReference type="GO" id="GO:0006611">
    <property type="term" value="P:protein export from nucleus"/>
    <property type="evidence" value="ECO:0007669"/>
    <property type="project" value="InterPro"/>
</dbReference>
<comment type="similarity">
    <text evidence="3">Belongs to the exportin family.</text>
</comment>
<comment type="subcellular location">
    <subcellularLocation>
        <location evidence="2">Cytoplasm</location>
    </subcellularLocation>
    <subcellularLocation>
        <location evidence="1">Nucleus</location>
    </subcellularLocation>
</comment>
<dbReference type="GO" id="GO:0005049">
    <property type="term" value="F:nuclear export signal receptor activity"/>
    <property type="evidence" value="ECO:0007669"/>
    <property type="project" value="InterPro"/>
</dbReference>
<dbReference type="PANTHER" id="PTHR21452">
    <property type="entry name" value="EXPORTIN-6"/>
    <property type="match status" value="1"/>
</dbReference>
<evidence type="ECO:0000256" key="3">
    <source>
        <dbReference type="ARBA" id="ARBA00009466"/>
    </source>
</evidence>
<evidence type="ECO:0000313" key="9">
    <source>
        <dbReference type="Proteomes" id="UP000828390"/>
    </source>
</evidence>
<evidence type="ECO:0000256" key="4">
    <source>
        <dbReference type="ARBA" id="ARBA00022448"/>
    </source>
</evidence>
<dbReference type="InterPro" id="IPR040016">
    <property type="entry name" value="XPO6"/>
</dbReference>
<accession>A0A9D4RL82</accession>
<comment type="caution">
    <text evidence="8">The sequence shown here is derived from an EMBL/GenBank/DDBJ whole genome shotgun (WGS) entry which is preliminary data.</text>
</comment>
<proteinExistence type="inferred from homology"/>
<organism evidence="8 9">
    <name type="scientific">Dreissena polymorpha</name>
    <name type="common">Zebra mussel</name>
    <name type="synonym">Mytilus polymorpha</name>
    <dbReference type="NCBI Taxonomy" id="45954"/>
    <lineage>
        <taxon>Eukaryota</taxon>
        <taxon>Metazoa</taxon>
        <taxon>Spiralia</taxon>
        <taxon>Lophotrochozoa</taxon>
        <taxon>Mollusca</taxon>
        <taxon>Bivalvia</taxon>
        <taxon>Autobranchia</taxon>
        <taxon>Heteroconchia</taxon>
        <taxon>Euheterodonta</taxon>
        <taxon>Imparidentia</taxon>
        <taxon>Neoheterodontei</taxon>
        <taxon>Myida</taxon>
        <taxon>Dreissenoidea</taxon>
        <taxon>Dreissenidae</taxon>
        <taxon>Dreissena</taxon>
    </lineage>
</organism>
<reference evidence="8" key="2">
    <citation type="submission" date="2020-11" db="EMBL/GenBank/DDBJ databases">
        <authorList>
            <person name="McCartney M.A."/>
            <person name="Auch B."/>
            <person name="Kono T."/>
            <person name="Mallez S."/>
            <person name="Becker A."/>
            <person name="Gohl D.M."/>
            <person name="Silverstein K.A.T."/>
            <person name="Koren S."/>
            <person name="Bechman K.B."/>
            <person name="Herman A."/>
            <person name="Abrahante J.E."/>
            <person name="Garbe J."/>
        </authorList>
    </citation>
    <scope>NUCLEOTIDE SEQUENCE</scope>
    <source>
        <strain evidence="8">Duluth1</strain>
        <tissue evidence="8">Whole animal</tissue>
    </source>
</reference>
<keyword evidence="6" id="KW-0653">Protein transport</keyword>
<keyword evidence="5" id="KW-0963">Cytoplasm</keyword>
<name>A0A9D4RL82_DREPO</name>